<dbReference type="NCBIfam" id="NF010396">
    <property type="entry name" value="PRK13824.1"/>
    <property type="match status" value="1"/>
</dbReference>
<dbReference type="InterPro" id="IPR021760">
    <property type="entry name" value="RepC_C"/>
</dbReference>
<name>A0ABV3WZX8_9HYPH</name>
<protein>
    <submittedName>
        <fullName evidence="4">Plasmid replication protein RepC</fullName>
    </submittedName>
</protein>
<evidence type="ECO:0000256" key="1">
    <source>
        <dbReference type="SAM" id="MobiDB-lite"/>
    </source>
</evidence>
<gene>
    <name evidence="4" type="primary">repC</name>
    <name evidence="4" type="ORF">V1479_21115</name>
</gene>
<evidence type="ECO:0000259" key="3">
    <source>
        <dbReference type="Pfam" id="PF11800"/>
    </source>
</evidence>
<dbReference type="InterPro" id="IPR036390">
    <property type="entry name" value="WH_DNA-bd_sf"/>
</dbReference>
<dbReference type="CDD" id="cd00090">
    <property type="entry name" value="HTH_ARSR"/>
    <property type="match status" value="1"/>
</dbReference>
<feature type="region of interest" description="Disordered" evidence="1">
    <location>
        <begin position="244"/>
        <end position="287"/>
    </location>
</feature>
<dbReference type="InterPro" id="IPR047611">
    <property type="entry name" value="RepABC_RepC"/>
</dbReference>
<sequence length="445" mass="48517">MQTHTPTTPFGRRTMSLGMMASQAVAKTVPEGAQVQKWQVFHTIREARDLIGATDRALAILNALLSFHPETELSGDGELIVWPSNEQLMARANGMPATTLRRHLAVLVDCGLIIRRDSPNGKRFARKGRGGQVEQAYGFDLAPIVARAEEFEELADAVRAEKNAFRLAKERLTLLRRDVVKLIETGIEENVPGNWGRVQQTYQAIVGRLPRSAPRQLIEDICCDLHGLYTEILEVLESFAKTQNPDANESHSGRHIQNSNPDSISESEEGSRKENEAGGGAAENDNLRSLPKRELPLGIVLDACPDVKDLVPGGEIRHWRDFLAAAEVARPLLGVSPSAWREACEAMGEVQAAITLAAILQRSDQINSAGGYLRSLTDKAREGKFSTWPMVMALLRAKLDAGKRAELSGDRGELATSDASDSAPGKLEVSEALLRSLKKPSGGRG</sequence>
<dbReference type="RefSeq" id="WP_173194894.1">
    <property type="nucleotide sequence ID" value="NZ_JABETK010000005.1"/>
</dbReference>
<comment type="caution">
    <text evidence="4">The sequence shown here is derived from an EMBL/GenBank/DDBJ whole genome shotgun (WGS) entry which is preliminary data.</text>
</comment>
<proteinExistence type="predicted"/>
<dbReference type="InterPro" id="IPR011991">
    <property type="entry name" value="ArsR-like_HTH"/>
</dbReference>
<feature type="compositionally biased region" description="Polar residues" evidence="1">
    <location>
        <begin position="255"/>
        <end position="264"/>
    </location>
</feature>
<dbReference type="EMBL" id="JAZHFV010000007">
    <property type="protein sequence ID" value="MEX4009821.1"/>
    <property type="molecule type" value="Genomic_DNA"/>
</dbReference>
<dbReference type="Proteomes" id="UP001559025">
    <property type="component" value="Unassembled WGS sequence"/>
</dbReference>
<evidence type="ECO:0000313" key="4">
    <source>
        <dbReference type="EMBL" id="MEX4009821.1"/>
    </source>
</evidence>
<organism evidence="4 5">
    <name type="scientific">Neoaquamicrobium sediminum</name>
    <dbReference type="NCBI Taxonomy" id="1849104"/>
    <lineage>
        <taxon>Bacteria</taxon>
        <taxon>Pseudomonadati</taxon>
        <taxon>Pseudomonadota</taxon>
        <taxon>Alphaproteobacteria</taxon>
        <taxon>Hyphomicrobiales</taxon>
        <taxon>Phyllobacteriaceae</taxon>
        <taxon>Neoaquamicrobium</taxon>
    </lineage>
</organism>
<feature type="region of interest" description="Disordered" evidence="1">
    <location>
        <begin position="407"/>
        <end position="427"/>
    </location>
</feature>
<dbReference type="Pfam" id="PF11800">
    <property type="entry name" value="RP-C_C"/>
    <property type="match status" value="1"/>
</dbReference>
<evidence type="ECO:0000259" key="2">
    <source>
        <dbReference type="Pfam" id="PF03428"/>
    </source>
</evidence>
<accession>A0ABV3WZX8</accession>
<feature type="domain" description="Plasmid replication protein C C-terminal" evidence="3">
    <location>
        <begin position="296"/>
        <end position="396"/>
    </location>
</feature>
<keyword evidence="5" id="KW-1185">Reference proteome</keyword>
<feature type="domain" description="Plasmid replication protein C N-terminal" evidence="2">
    <location>
        <begin position="13"/>
        <end position="186"/>
    </location>
</feature>
<dbReference type="InterPro" id="IPR005090">
    <property type="entry name" value="RepC_N"/>
</dbReference>
<evidence type="ECO:0000313" key="5">
    <source>
        <dbReference type="Proteomes" id="UP001559025"/>
    </source>
</evidence>
<dbReference type="SUPFAM" id="SSF46785">
    <property type="entry name" value="Winged helix' DNA-binding domain"/>
    <property type="match status" value="1"/>
</dbReference>
<dbReference type="NCBIfam" id="NF040974">
    <property type="entry name" value="RepABC_RepC"/>
    <property type="match status" value="1"/>
</dbReference>
<dbReference type="Pfam" id="PF03428">
    <property type="entry name" value="RP-C"/>
    <property type="match status" value="1"/>
</dbReference>
<reference evidence="4 5" key="1">
    <citation type="submission" date="2024-01" db="EMBL/GenBank/DDBJ databases">
        <title>New evidence supports the origin of RcGTA from prophage.</title>
        <authorList>
            <person name="Xu Y."/>
            <person name="Liu B."/>
            <person name="Chen F."/>
        </authorList>
    </citation>
    <scope>NUCLEOTIDE SEQUENCE [LARGE SCALE GENOMIC DNA]</scope>
    <source>
        <strain evidence="4 5">CBW1107-2</strain>
    </source>
</reference>